<reference evidence="2" key="2">
    <citation type="journal article" date="2021" name="PeerJ">
        <title>Extensive microbial diversity within the chicken gut microbiome revealed by metagenomics and culture.</title>
        <authorList>
            <person name="Gilroy R."/>
            <person name="Ravi A."/>
            <person name="Getino M."/>
            <person name="Pursley I."/>
            <person name="Horton D.L."/>
            <person name="Alikhan N.F."/>
            <person name="Baker D."/>
            <person name="Gharbi K."/>
            <person name="Hall N."/>
            <person name="Watson M."/>
            <person name="Adriaenssens E.M."/>
            <person name="Foster-Nyarko E."/>
            <person name="Jarju S."/>
            <person name="Secka A."/>
            <person name="Antonio M."/>
            <person name="Oren A."/>
            <person name="Chaudhuri R.R."/>
            <person name="La Ragione R."/>
            <person name="Hildebrand F."/>
            <person name="Pallen M.J."/>
        </authorList>
    </citation>
    <scope>NUCLEOTIDE SEQUENCE</scope>
    <source>
        <strain evidence="2">21143</strain>
    </source>
</reference>
<organism evidence="2 3">
    <name type="scientific">Candidatus Caccoplasma intestinavium</name>
    <dbReference type="NCBI Taxonomy" id="2840716"/>
    <lineage>
        <taxon>Bacteria</taxon>
        <taxon>Pseudomonadati</taxon>
        <taxon>Bacteroidota</taxon>
        <taxon>Bacteroidia</taxon>
        <taxon>Bacteroidales</taxon>
        <taxon>Bacteroidaceae</taxon>
        <taxon>Bacteroidaceae incertae sedis</taxon>
        <taxon>Candidatus Caccoplasma</taxon>
    </lineage>
</organism>
<dbReference type="GO" id="GO:0016757">
    <property type="term" value="F:glycosyltransferase activity"/>
    <property type="evidence" value="ECO:0007669"/>
    <property type="project" value="InterPro"/>
</dbReference>
<accession>A0A9D1GH84</accession>
<dbReference type="InterPro" id="IPR001296">
    <property type="entry name" value="Glyco_trans_1"/>
</dbReference>
<evidence type="ECO:0000313" key="2">
    <source>
        <dbReference type="EMBL" id="HIT40229.1"/>
    </source>
</evidence>
<dbReference type="AlphaFoldDB" id="A0A9D1GH84"/>
<evidence type="ECO:0000259" key="1">
    <source>
        <dbReference type="Pfam" id="PF00534"/>
    </source>
</evidence>
<dbReference type="Gene3D" id="3.40.50.2000">
    <property type="entry name" value="Glycogen Phosphorylase B"/>
    <property type="match status" value="2"/>
</dbReference>
<protein>
    <submittedName>
        <fullName evidence="2">Glycosyltransferase family 4 protein</fullName>
    </submittedName>
</protein>
<comment type="caution">
    <text evidence="2">The sequence shown here is derived from an EMBL/GenBank/DDBJ whole genome shotgun (WGS) entry which is preliminary data.</text>
</comment>
<gene>
    <name evidence="2" type="ORF">IAD06_09380</name>
</gene>
<dbReference type="EMBL" id="DVKT01000069">
    <property type="protein sequence ID" value="HIT40229.1"/>
    <property type="molecule type" value="Genomic_DNA"/>
</dbReference>
<feature type="domain" description="Glycosyl transferase family 1" evidence="1">
    <location>
        <begin position="168"/>
        <end position="326"/>
    </location>
</feature>
<dbReference type="SUPFAM" id="SSF53756">
    <property type="entry name" value="UDP-Glycosyltransferase/glycogen phosphorylase"/>
    <property type="match status" value="1"/>
</dbReference>
<proteinExistence type="predicted"/>
<dbReference type="Proteomes" id="UP000886722">
    <property type="component" value="Unassembled WGS sequence"/>
</dbReference>
<reference evidence="2" key="1">
    <citation type="submission" date="2020-10" db="EMBL/GenBank/DDBJ databases">
        <authorList>
            <person name="Gilroy R."/>
        </authorList>
    </citation>
    <scope>NUCLEOTIDE SEQUENCE</scope>
    <source>
        <strain evidence="2">21143</strain>
    </source>
</reference>
<sequence length="349" mass="40016">MIPNTISKRVLTMGVDYHNPKGGIAQVLYAYSQIFETFRFIPTTNSKNFFSRQMTGIIAALKLLSLLLRKEIKIVHIHCASGKSFYRKSLYIFICQFFNVKILCHMHSGHFVHFIHKCPNFIRKTLLRCDSIIVLGHSWKNFYQNIGCQHIDIIDNIILPPQKIGEKKDDGLMHLIFLGSLTQPKGIYDLLQALGKYKSYLLGKIKLHIGGLGDLQTFQQEIDRLKIHEMVEYHGFVSDEAKNRLFTIGDIYILPSYFEGMPISILEAMSYGMPIIASRTGGIPEIVIPGKTGQLITAGHIEEIAESILWFLDHPEEKKEMAHIAQENSQKYLPQNIEKELTELYSRYL</sequence>
<name>A0A9D1GH84_9BACT</name>
<evidence type="ECO:0000313" key="3">
    <source>
        <dbReference type="Proteomes" id="UP000886722"/>
    </source>
</evidence>
<dbReference type="Pfam" id="PF00534">
    <property type="entry name" value="Glycos_transf_1"/>
    <property type="match status" value="1"/>
</dbReference>
<dbReference type="PANTHER" id="PTHR12526">
    <property type="entry name" value="GLYCOSYLTRANSFERASE"/>
    <property type="match status" value="1"/>
</dbReference>
<dbReference type="CDD" id="cd03801">
    <property type="entry name" value="GT4_PimA-like"/>
    <property type="match status" value="1"/>
</dbReference>